<dbReference type="Proteomes" id="UP000274429">
    <property type="component" value="Unassembled WGS sequence"/>
</dbReference>
<dbReference type="OrthoDB" id="270318at2759"/>
<proteinExistence type="predicted"/>
<gene>
    <name evidence="1" type="ORF">TTAC_LOCUS5032</name>
</gene>
<evidence type="ECO:0000313" key="1">
    <source>
        <dbReference type="EMBL" id="VDM26111.1"/>
    </source>
</evidence>
<name>A0A0R3WWA7_HYDTA</name>
<reference evidence="3" key="1">
    <citation type="submission" date="2017-02" db="UniProtKB">
        <authorList>
            <consortium name="WormBaseParasite"/>
        </authorList>
    </citation>
    <scope>IDENTIFICATION</scope>
</reference>
<keyword evidence="2" id="KW-1185">Reference proteome</keyword>
<reference evidence="1 2" key="2">
    <citation type="submission" date="2018-11" db="EMBL/GenBank/DDBJ databases">
        <authorList>
            <consortium name="Pathogen Informatics"/>
        </authorList>
    </citation>
    <scope>NUCLEOTIDE SEQUENCE [LARGE SCALE GENOMIC DNA]</scope>
</reference>
<protein>
    <submittedName>
        <fullName evidence="3">Amino acid adenylation</fullName>
    </submittedName>
</protein>
<sequence length="106" mass="11756">MANLRFQYWEDFVQALTGSQNLTSGMVQRSPIEAELDWARNRPVDVAFRDCSELEGYAEATNAPIHYALAEAFGVSSLTFMLVVFSLTKHAVCVTIILLNSDVVAL</sequence>
<organism evidence="3">
    <name type="scientific">Hydatigena taeniaeformis</name>
    <name type="common">Feline tapeworm</name>
    <name type="synonym">Taenia taeniaeformis</name>
    <dbReference type="NCBI Taxonomy" id="6205"/>
    <lineage>
        <taxon>Eukaryota</taxon>
        <taxon>Metazoa</taxon>
        <taxon>Spiralia</taxon>
        <taxon>Lophotrochozoa</taxon>
        <taxon>Platyhelminthes</taxon>
        <taxon>Cestoda</taxon>
        <taxon>Eucestoda</taxon>
        <taxon>Cyclophyllidea</taxon>
        <taxon>Taeniidae</taxon>
        <taxon>Hydatigera</taxon>
    </lineage>
</organism>
<dbReference type="WBParaSite" id="TTAC_0000504701-mRNA-1">
    <property type="protein sequence ID" value="TTAC_0000504701-mRNA-1"/>
    <property type="gene ID" value="TTAC_0000504701"/>
</dbReference>
<accession>A0A0R3WWA7</accession>
<evidence type="ECO:0000313" key="2">
    <source>
        <dbReference type="Proteomes" id="UP000274429"/>
    </source>
</evidence>
<evidence type="ECO:0000313" key="3">
    <source>
        <dbReference type="WBParaSite" id="TTAC_0000504701-mRNA-1"/>
    </source>
</evidence>
<dbReference type="EMBL" id="UYWX01006014">
    <property type="protein sequence ID" value="VDM26111.1"/>
    <property type="molecule type" value="Genomic_DNA"/>
</dbReference>
<dbReference type="AlphaFoldDB" id="A0A0R3WWA7"/>